<dbReference type="InterPro" id="IPR025488">
    <property type="entry name" value="DUF4380"/>
</dbReference>
<protein>
    <recommendedName>
        <fullName evidence="2">DUF4380 domain-containing protein</fullName>
    </recommendedName>
</protein>
<reference evidence="1" key="2">
    <citation type="journal article" date="2010" name="Appl. Environ. Microbiol.">
        <title>Diversity of glycosyl hydrolases from cellulose-depleting communities enriched from casts of two earthworm species.</title>
        <authorList>
            <person name="Beloqui A."/>
            <person name="Nechitaylo T.Y."/>
            <person name="Lopez-Cortes N."/>
            <person name="Ghazi A."/>
            <person name="Guazzaroni M.E."/>
            <person name="Polaina J."/>
            <person name="Strittmatter A.W."/>
            <person name="Reva O."/>
            <person name="Waliczek A."/>
            <person name="Yakimov M.M."/>
            <person name="Golyshina O.V."/>
            <person name="Ferrer M."/>
            <person name="Golyshin P.N."/>
        </authorList>
    </citation>
    <scope>NUCLEOTIDE SEQUENCE</scope>
</reference>
<proteinExistence type="predicted"/>
<evidence type="ECO:0008006" key="2">
    <source>
        <dbReference type="Google" id="ProtNLM"/>
    </source>
</evidence>
<sequence length="349" mass="39143">MPTPHIFLVRIFLLMFLSSTLSVQAEVTRIPLGNGTVAIEVTPDIGGRVLSVGLVDKPNFLRIGTAVVSDPNPLVTPDSNNIGYLGHETWVGPQSQWWIHQLVNPERRVAKSVWPPDPFLILAKNTVQEQNAQQVMMQSPNSPVSGVAVQKTFSLVDNKPNQIRLDVTARNIRDSNVAWDIWFNTRVPHTTNVYVPVASMNDVRVEHFTDATYGPLEHNFSDGIFALENHLPNAHQGRKGKVFIQPAQGWMAAFRDQQLLIIQFTLQPKSAIHPEQGQIELYQEFLTGSPEEGLLELEVHAPYKLLEPRESMSATEVWTLLPYSGEQTPVAQRAFLRELAVNLMLPTRL</sequence>
<name>D8VN68_9ZZZZ</name>
<evidence type="ECO:0000313" key="1">
    <source>
        <dbReference type="EMBL" id="ACY24853.1"/>
    </source>
</evidence>
<dbReference type="Pfam" id="PF14315">
    <property type="entry name" value="DUF4380"/>
    <property type="match status" value="1"/>
</dbReference>
<dbReference type="AlphaFoldDB" id="D8VN68"/>
<reference evidence="1" key="1">
    <citation type="submission" date="2009-09" db="EMBL/GenBank/DDBJ databases">
        <authorList>
            <person name="Beloqi A."/>
            <person name="Nechitaylo T.Y."/>
            <person name="Lopez-Cortes N."/>
            <person name="Vietes M."/>
            <person name="Polaina J."/>
            <person name="Strittmatter A."/>
            <person name="Reva O."/>
            <person name="Waliczek A."/>
            <person name="Golyshina O.V."/>
            <person name="Ferrer M."/>
            <person name="Golyshin P.N."/>
        </authorList>
    </citation>
    <scope>NUCLEOTIDE SEQUENCE</scope>
</reference>
<dbReference type="EMBL" id="GQ996414">
    <property type="protein sequence ID" value="ACY24853.1"/>
    <property type="molecule type" value="Genomic_DNA"/>
</dbReference>
<accession>D8VN68</accession>
<organism evidence="1">
    <name type="scientific">uncultured organism</name>
    <dbReference type="NCBI Taxonomy" id="155900"/>
    <lineage>
        <taxon>unclassified sequences</taxon>
        <taxon>environmental samples</taxon>
    </lineage>
</organism>